<comment type="similarity">
    <text evidence="1">Belongs to the Mu gp47/PBSX XkdT family.</text>
</comment>
<dbReference type="Pfam" id="PF26078">
    <property type="entry name" value="Baseplate_J_M"/>
    <property type="match status" value="1"/>
</dbReference>
<dbReference type="EMBL" id="JARPTC010000014">
    <property type="protein sequence ID" value="MDO7787509.1"/>
    <property type="molecule type" value="Genomic_DNA"/>
</dbReference>
<dbReference type="InterPro" id="IPR058530">
    <property type="entry name" value="Baseplate_J-like_C"/>
</dbReference>
<evidence type="ECO:0000313" key="5">
    <source>
        <dbReference type="EMBL" id="MDO7787509.1"/>
    </source>
</evidence>
<dbReference type="AlphaFoldDB" id="A0AAW7ZE41"/>
<sequence length="378" mass="39615">MTTLPEYLTSQTEEAIRQKMFNSLPSNLDKSEGSFIWDSLSPAAIELALAALWAQDVLKMSFAGSTFGPYLDLRCDEHGVTRLPAVKAVGQVMFSGAAGTVIPAGTTVATPSDPATNNPSVKFVTNTDAILDGSGVGYVEVEAIEAGKAGNVGAQSISVMVTPVTGIAGVTNPNETSGGSDQESDEDLLVRYYSKVRSPGTSGNKADYINWAREVPGVGGVHVIPLWDGPGSVKVVLIGTDKYPANENLVNDVQNYIAPSLGTGEGKAPIGANVTVAAAEAIDIEISATVELTGTRTLMEIKTAFETALTEYLGSIAFTANPNVKYTKIGSLLLVTDGVEDFTDLKVNNSTERVLIDASKGEVAVKGTVTLYEQLSND</sequence>
<dbReference type="Pfam" id="PF04865">
    <property type="entry name" value="Baseplate_J"/>
    <property type="match status" value="1"/>
</dbReference>
<organism evidence="5 6">
    <name type="scientific">Desulforamulus aquiferis</name>
    <dbReference type="NCBI Taxonomy" id="1397668"/>
    <lineage>
        <taxon>Bacteria</taxon>
        <taxon>Bacillati</taxon>
        <taxon>Bacillota</taxon>
        <taxon>Clostridia</taxon>
        <taxon>Eubacteriales</taxon>
        <taxon>Peptococcaceae</taxon>
        <taxon>Desulforamulus</taxon>
    </lineage>
</organism>
<keyword evidence="6" id="KW-1185">Reference proteome</keyword>
<feature type="domain" description="Baseplate protein J-like barrel" evidence="2">
    <location>
        <begin position="92"/>
        <end position="179"/>
    </location>
</feature>
<name>A0AAW7ZE41_9FIRM</name>
<proteinExistence type="inferred from homology"/>
<dbReference type="Pfam" id="PF26079">
    <property type="entry name" value="Baseplate_J_C"/>
    <property type="match status" value="1"/>
</dbReference>
<comment type="caution">
    <text evidence="5">The sequence shown here is derived from an EMBL/GenBank/DDBJ whole genome shotgun (WGS) entry which is preliminary data.</text>
</comment>
<reference evidence="5" key="1">
    <citation type="journal article" date="2023" name="J. Hazard. Mater.">
        <title>Anaerobic biodegradation of pyrene and benzo[a]pyrene by a new sulfate-reducing Desulforamulus aquiferis strain DSA.</title>
        <authorList>
            <person name="Zhang Z."/>
            <person name="Sun J."/>
            <person name="Gong X."/>
            <person name="Wang C."/>
            <person name="Wang H."/>
        </authorList>
    </citation>
    <scope>NUCLEOTIDE SEQUENCE</scope>
    <source>
        <strain evidence="5">DSA</strain>
    </source>
</reference>
<dbReference type="InterPro" id="IPR052399">
    <property type="entry name" value="Phage_Baseplate_Assmbl_Protein"/>
</dbReference>
<dbReference type="PANTHER" id="PTHR37829:SF3">
    <property type="entry name" value="PROTEIN JAYE-RELATED"/>
    <property type="match status" value="1"/>
</dbReference>
<accession>A0AAW7ZE41</accession>
<feature type="domain" description="Baseplate J-like central" evidence="3">
    <location>
        <begin position="201"/>
        <end position="278"/>
    </location>
</feature>
<dbReference type="Proteomes" id="UP001172911">
    <property type="component" value="Unassembled WGS sequence"/>
</dbReference>
<evidence type="ECO:0000256" key="1">
    <source>
        <dbReference type="ARBA" id="ARBA00038087"/>
    </source>
</evidence>
<evidence type="ECO:0000313" key="6">
    <source>
        <dbReference type="Proteomes" id="UP001172911"/>
    </source>
</evidence>
<protein>
    <submittedName>
        <fullName evidence="5">Baseplate J/gp47 family protein</fullName>
    </submittedName>
</protein>
<dbReference type="RefSeq" id="WP_304542654.1">
    <property type="nucleotide sequence ID" value="NZ_JARPTC010000014.1"/>
</dbReference>
<evidence type="ECO:0000259" key="4">
    <source>
        <dbReference type="Pfam" id="PF26079"/>
    </source>
</evidence>
<evidence type="ECO:0000259" key="3">
    <source>
        <dbReference type="Pfam" id="PF26078"/>
    </source>
</evidence>
<feature type="domain" description="Baseplate J-like C-terminal" evidence="4">
    <location>
        <begin position="284"/>
        <end position="371"/>
    </location>
</feature>
<evidence type="ECO:0000259" key="2">
    <source>
        <dbReference type="Pfam" id="PF04865"/>
    </source>
</evidence>
<gene>
    <name evidence="5" type="ORF">P6N53_09785</name>
</gene>
<reference evidence="5" key="2">
    <citation type="submission" date="2023-03" db="EMBL/GenBank/DDBJ databases">
        <authorList>
            <person name="Zhang Z."/>
        </authorList>
    </citation>
    <scope>NUCLEOTIDE SEQUENCE</scope>
    <source>
        <strain evidence="5">DSA</strain>
    </source>
</reference>
<dbReference type="InterPro" id="IPR058531">
    <property type="entry name" value="Baseplate_J_M"/>
</dbReference>
<dbReference type="PANTHER" id="PTHR37829">
    <property type="entry name" value="PHAGE-LIKE ELEMENT PBSX PROTEIN XKDT"/>
    <property type="match status" value="1"/>
</dbReference>
<dbReference type="InterPro" id="IPR006949">
    <property type="entry name" value="Barrel_Baseplate_J-like"/>
</dbReference>